<evidence type="ECO:0000256" key="1">
    <source>
        <dbReference type="SAM" id="Phobius"/>
    </source>
</evidence>
<name>A0A5P2XFD5_STRST</name>
<keyword evidence="1" id="KW-0812">Transmembrane</keyword>
<keyword evidence="1" id="KW-0472">Membrane</keyword>
<evidence type="ECO:0000313" key="5">
    <source>
        <dbReference type="Proteomes" id="UP000549009"/>
    </source>
</evidence>
<reference evidence="3 4" key="1">
    <citation type="submission" date="2017-09" db="EMBL/GenBank/DDBJ databases">
        <authorList>
            <person name="Lee N."/>
            <person name="Cho B.-K."/>
        </authorList>
    </citation>
    <scope>NUCLEOTIDE SEQUENCE [LARGE SCALE GENOMIC DNA]</scope>
    <source>
        <strain evidence="3 4">ATCC 27465</strain>
    </source>
</reference>
<feature type="transmembrane region" description="Helical" evidence="1">
    <location>
        <begin position="12"/>
        <end position="34"/>
    </location>
</feature>
<dbReference type="RefSeq" id="WP_150512259.1">
    <property type="nucleotide sequence ID" value="NZ_BMSQ01000005.1"/>
</dbReference>
<evidence type="ECO:0000313" key="4">
    <source>
        <dbReference type="Proteomes" id="UP000326505"/>
    </source>
</evidence>
<dbReference type="KEGG" id="sspb:CP982_23050"/>
<dbReference type="AlphaFoldDB" id="A0A5P2XFD5"/>
<reference evidence="2 5" key="2">
    <citation type="submission" date="2020-08" db="EMBL/GenBank/DDBJ databases">
        <title>Genomic Encyclopedia of Type Strains, Phase III (KMG-III): the genomes of soil and plant-associated and newly described type strains.</title>
        <authorList>
            <person name="Whitman W."/>
        </authorList>
    </citation>
    <scope>NUCLEOTIDE SEQUENCE [LARGE SCALE GENOMIC DNA]</scope>
    <source>
        <strain evidence="2 5">CECT 3146</strain>
    </source>
</reference>
<accession>A0A5P2XFD5</accession>
<dbReference type="Proteomes" id="UP000549009">
    <property type="component" value="Unassembled WGS sequence"/>
</dbReference>
<dbReference type="EMBL" id="JACHJD010000004">
    <property type="protein sequence ID" value="MBB5103662.1"/>
    <property type="molecule type" value="Genomic_DNA"/>
</dbReference>
<protein>
    <submittedName>
        <fullName evidence="3">Uncharacterized protein</fullName>
    </submittedName>
</protein>
<dbReference type="OrthoDB" id="4223449at2"/>
<dbReference type="EMBL" id="CP023690">
    <property type="protein sequence ID" value="QEV61226.1"/>
    <property type="molecule type" value="Genomic_DNA"/>
</dbReference>
<evidence type="ECO:0000313" key="2">
    <source>
        <dbReference type="EMBL" id="MBB5103662.1"/>
    </source>
</evidence>
<keyword evidence="5" id="KW-1185">Reference proteome</keyword>
<organism evidence="3 4">
    <name type="scientific">Streptomyces spectabilis</name>
    <dbReference type="NCBI Taxonomy" id="68270"/>
    <lineage>
        <taxon>Bacteria</taxon>
        <taxon>Bacillati</taxon>
        <taxon>Actinomycetota</taxon>
        <taxon>Actinomycetes</taxon>
        <taxon>Kitasatosporales</taxon>
        <taxon>Streptomycetaceae</taxon>
        <taxon>Streptomyces</taxon>
    </lineage>
</organism>
<feature type="transmembrane region" description="Helical" evidence="1">
    <location>
        <begin position="127"/>
        <end position="145"/>
    </location>
</feature>
<dbReference type="Proteomes" id="UP000326505">
    <property type="component" value="Chromosome"/>
</dbReference>
<sequence>MSPDPLQEHNFVSLMGIVLIALVAVTSLVAYAWVCVARRRPALPAALRAGAALCAAGATGVYAWGAVQLLRFDITVHAEACRQAVGASRASRVDGYEATYFPLRFGCHVAGDGTYTAGVPGWLNPTALALGLGTVALVIAAAAASPDFRERCARRLRALSPAPFGEHS</sequence>
<proteinExistence type="predicted"/>
<evidence type="ECO:0000313" key="3">
    <source>
        <dbReference type="EMBL" id="QEV61226.1"/>
    </source>
</evidence>
<gene>
    <name evidence="3" type="ORF">CP982_23050</name>
    <name evidence="2" type="ORF">FHS40_002724</name>
</gene>
<keyword evidence="1" id="KW-1133">Transmembrane helix</keyword>
<feature type="transmembrane region" description="Helical" evidence="1">
    <location>
        <begin position="46"/>
        <end position="65"/>
    </location>
</feature>